<dbReference type="Gene3D" id="2.60.120.200">
    <property type="match status" value="2"/>
</dbReference>
<accession>A0AAD1TIP8</accession>
<evidence type="ECO:0000313" key="5">
    <source>
        <dbReference type="EMBL" id="CAH2325239.1"/>
    </source>
</evidence>
<protein>
    <recommendedName>
        <fullName evidence="3">Galectin</fullName>
    </recommendedName>
</protein>
<gene>
    <name evidence="5" type="ORF">PECUL_23A043070</name>
</gene>
<dbReference type="EMBL" id="OW240923">
    <property type="protein sequence ID" value="CAH2325239.1"/>
    <property type="molecule type" value="Genomic_DNA"/>
</dbReference>
<dbReference type="GO" id="GO:0030395">
    <property type="term" value="F:lactose binding"/>
    <property type="evidence" value="ECO:0007669"/>
    <property type="project" value="TreeGrafter"/>
</dbReference>
<evidence type="ECO:0000256" key="1">
    <source>
        <dbReference type="ARBA" id="ARBA00022734"/>
    </source>
</evidence>
<dbReference type="CDD" id="cd00070">
    <property type="entry name" value="GLECT"/>
    <property type="match status" value="1"/>
</dbReference>
<dbReference type="AlphaFoldDB" id="A0AAD1TIP8"/>
<evidence type="ECO:0000313" key="6">
    <source>
        <dbReference type="Proteomes" id="UP001295444"/>
    </source>
</evidence>
<proteinExistence type="predicted"/>
<evidence type="ECO:0000259" key="4">
    <source>
        <dbReference type="PROSITE" id="PS51304"/>
    </source>
</evidence>
<dbReference type="Proteomes" id="UP001295444">
    <property type="component" value="Chromosome 12"/>
</dbReference>
<organism evidence="5 6">
    <name type="scientific">Pelobates cultripes</name>
    <name type="common">Western spadefoot toad</name>
    <dbReference type="NCBI Taxonomy" id="61616"/>
    <lineage>
        <taxon>Eukaryota</taxon>
        <taxon>Metazoa</taxon>
        <taxon>Chordata</taxon>
        <taxon>Craniata</taxon>
        <taxon>Vertebrata</taxon>
        <taxon>Euteleostomi</taxon>
        <taxon>Amphibia</taxon>
        <taxon>Batrachia</taxon>
        <taxon>Anura</taxon>
        <taxon>Pelobatoidea</taxon>
        <taxon>Pelobatidae</taxon>
        <taxon>Pelobates</taxon>
    </lineage>
</organism>
<dbReference type="InterPro" id="IPR044156">
    <property type="entry name" value="Galectin-like"/>
</dbReference>
<feature type="domain" description="Galectin" evidence="4">
    <location>
        <begin position="19"/>
        <end position="153"/>
    </location>
</feature>
<dbReference type="InterPro" id="IPR013320">
    <property type="entry name" value="ConA-like_dom_sf"/>
</dbReference>
<dbReference type="GO" id="GO:0097193">
    <property type="term" value="P:intrinsic apoptotic signaling pathway"/>
    <property type="evidence" value="ECO:0007669"/>
    <property type="project" value="TreeGrafter"/>
</dbReference>
<keyword evidence="1 3" id="KW-0430">Lectin</keyword>
<dbReference type="GO" id="GO:0005737">
    <property type="term" value="C:cytoplasm"/>
    <property type="evidence" value="ECO:0007669"/>
    <property type="project" value="TreeGrafter"/>
</dbReference>
<name>A0AAD1TIP8_PELCU</name>
<dbReference type="SMART" id="SM00908">
    <property type="entry name" value="Gal-bind_lectin"/>
    <property type="match status" value="2"/>
</dbReference>
<dbReference type="SMART" id="SM00276">
    <property type="entry name" value="GLECT"/>
    <property type="match status" value="2"/>
</dbReference>
<keyword evidence="2" id="KW-0677">Repeat</keyword>
<dbReference type="SUPFAM" id="SSF49899">
    <property type="entry name" value="Concanavalin A-like lectins/glucanases"/>
    <property type="match status" value="2"/>
</dbReference>
<dbReference type="PANTHER" id="PTHR11346:SF111">
    <property type="entry name" value="GALECTIN-12"/>
    <property type="match status" value="1"/>
</dbReference>
<dbReference type="InterPro" id="IPR001079">
    <property type="entry name" value="Galectin_CRD"/>
</dbReference>
<keyword evidence="6" id="KW-1185">Reference proteome</keyword>
<dbReference type="PANTHER" id="PTHR11346">
    <property type="entry name" value="GALECTIN"/>
    <property type="match status" value="1"/>
</dbReference>
<evidence type="ECO:0000256" key="3">
    <source>
        <dbReference type="RuleBase" id="RU102079"/>
    </source>
</evidence>
<dbReference type="FunFam" id="2.60.120.200:FF:000124">
    <property type="entry name" value="Galectin-4"/>
    <property type="match status" value="1"/>
</dbReference>
<reference evidence="5" key="1">
    <citation type="submission" date="2022-03" db="EMBL/GenBank/DDBJ databases">
        <authorList>
            <person name="Alioto T."/>
            <person name="Alioto T."/>
            <person name="Gomez Garrido J."/>
        </authorList>
    </citation>
    <scope>NUCLEOTIDE SEQUENCE</scope>
</reference>
<feature type="domain" description="Galectin" evidence="4">
    <location>
        <begin position="182"/>
        <end position="310"/>
    </location>
</feature>
<dbReference type="PROSITE" id="PS51304">
    <property type="entry name" value="GALECTIN"/>
    <property type="match status" value="2"/>
</dbReference>
<dbReference type="Pfam" id="PF00337">
    <property type="entry name" value="Gal-bind_lectin"/>
    <property type="match status" value="2"/>
</dbReference>
<sequence length="310" mass="34902">MDPGVFLLQPPVYHPIVPYVCTIFGGLCPGKMILIQGTVSSTASRFQVDLQSGCSTSPRADVAFHFNPRFSSSETHVICNTLRKDQWLDEIRFSKIPLHKAQSFQIVFLFLADRIKVSVGGQHILDFVHRLPLSDVDTFGIYGDVAVKDISFLCSNPYHDELTEYPVCQPLKLGSAALETPLLMSLPDGLSEGHLIKVRGLVLEDPDKINIWLKSGELIPFSLTANFQDQTLCFNHLTGQSWSEPQKIQTPFFLFHEERFFEILILPEDRVFKLAINGTPLGEFFIPSLDLKSINEMEINGRAKLYTVQC</sequence>
<evidence type="ECO:0000256" key="2">
    <source>
        <dbReference type="ARBA" id="ARBA00022737"/>
    </source>
</evidence>